<evidence type="ECO:0000256" key="8">
    <source>
        <dbReference type="ARBA" id="ARBA00022840"/>
    </source>
</evidence>
<dbReference type="GeneID" id="66063541"/>
<dbReference type="InterPro" id="IPR009286">
    <property type="entry name" value="Ins_P5_2-kin"/>
</dbReference>
<comment type="function">
    <text evidence="1">Has kinase activity and phosphorylates inositol-1,3,4,5,6-pentakisphosphate (Ins(1,3,4,5,6)P5) to produce 1,2,3,4,5,6-hexakisphosphate (InsP6), also known as phytate.</text>
</comment>
<comment type="similarity">
    <text evidence="2">Belongs to the IPK1 type 1 family.</text>
</comment>
<dbReference type="EMBL" id="CP072754">
    <property type="protein sequence ID" value="QUC18522.1"/>
    <property type="molecule type" value="Genomic_DNA"/>
</dbReference>
<proteinExistence type="inferred from homology"/>
<name>A0A8E5HNE9_USTVR</name>
<feature type="compositionally biased region" description="Basic residues" evidence="10">
    <location>
        <begin position="62"/>
        <end position="79"/>
    </location>
</feature>
<evidence type="ECO:0000256" key="3">
    <source>
        <dbReference type="ARBA" id="ARBA00012023"/>
    </source>
</evidence>
<feature type="region of interest" description="Disordered" evidence="10">
    <location>
        <begin position="1"/>
        <end position="48"/>
    </location>
</feature>
<dbReference type="GO" id="GO:0035299">
    <property type="term" value="F:inositol-1,3,4,5,6-pentakisphosphate 2-kinase activity"/>
    <property type="evidence" value="ECO:0007669"/>
    <property type="project" value="UniProtKB-EC"/>
</dbReference>
<dbReference type="OrthoDB" id="272370at2759"/>
<evidence type="ECO:0000256" key="4">
    <source>
        <dbReference type="ARBA" id="ARBA00014846"/>
    </source>
</evidence>
<keyword evidence="6 9" id="KW-0547">Nucleotide-binding</keyword>
<comment type="domain">
    <text evidence="9">The EXKPK motif is conserved in inositol-pentakisphosphate 2-kinases of both family 1 and 2.</text>
</comment>
<evidence type="ECO:0000256" key="9">
    <source>
        <dbReference type="RuleBase" id="RU364126"/>
    </source>
</evidence>
<keyword evidence="8 9" id="KW-0067">ATP-binding</keyword>
<evidence type="ECO:0000256" key="5">
    <source>
        <dbReference type="ARBA" id="ARBA00022679"/>
    </source>
</evidence>
<dbReference type="KEGG" id="uvi:66063541"/>
<feature type="compositionally biased region" description="Polar residues" evidence="10">
    <location>
        <begin position="31"/>
        <end position="42"/>
    </location>
</feature>
<dbReference type="Proteomes" id="UP000027002">
    <property type="component" value="Chromosome 2"/>
</dbReference>
<reference evidence="11" key="1">
    <citation type="submission" date="2020-03" db="EMBL/GenBank/DDBJ databases">
        <title>A mixture of massive structural variations and highly conserved coding sequences in Ustilaginoidea virens genome.</title>
        <authorList>
            <person name="Zhang K."/>
            <person name="Zhao Z."/>
            <person name="Zhang Z."/>
            <person name="Li Y."/>
            <person name="Hsiang T."/>
            <person name="Sun W."/>
        </authorList>
    </citation>
    <scope>NUCLEOTIDE SEQUENCE</scope>
    <source>
        <strain evidence="11">UV-8b</strain>
    </source>
</reference>
<protein>
    <recommendedName>
        <fullName evidence="4 9">Inositol-pentakisphosphate 2-kinase</fullName>
        <ecNumber evidence="3 9">2.7.1.158</ecNumber>
    </recommendedName>
</protein>
<dbReference type="PANTHER" id="PTHR14456:SF2">
    <property type="entry name" value="INOSITOL-PENTAKISPHOSPHATE 2-KINASE"/>
    <property type="match status" value="1"/>
</dbReference>
<gene>
    <name evidence="11" type="ORF">UV8b_02763</name>
</gene>
<dbReference type="GO" id="GO:0005524">
    <property type="term" value="F:ATP binding"/>
    <property type="evidence" value="ECO:0007669"/>
    <property type="project" value="UniProtKB-KW"/>
</dbReference>
<comment type="catalytic activity">
    <reaction evidence="9">
        <text>1D-myo-inositol 1,3,4,5,6-pentakisphosphate + ATP = 1D-myo-inositol hexakisphosphate + ADP + H(+)</text>
        <dbReference type="Rhea" id="RHEA:20313"/>
        <dbReference type="ChEBI" id="CHEBI:15378"/>
        <dbReference type="ChEBI" id="CHEBI:30616"/>
        <dbReference type="ChEBI" id="CHEBI:57733"/>
        <dbReference type="ChEBI" id="CHEBI:58130"/>
        <dbReference type="ChEBI" id="CHEBI:456216"/>
        <dbReference type="EC" id="2.7.1.158"/>
    </reaction>
</comment>
<sequence length="511" mass="57299">MALRLVPPQPSDQQQDSASDPGDSPEPCFDDTSSVCSQSSASHPPCSAAGPVGGHDFFLQHHQHHHNHRNHRNHHHHHQHDSICITPQDMAILKVIGSSESCLVNCQSQDHHGTKRLPAGTKPVKLVGEGSANAVFEIKVPQRDRAGWDFKGLLLRVAKVPSLGAPPTYNYLLQQKFLQTAIKPILGDHVVHQELVVLHKSGIVRELNSLLRDINPSRKDKFKGTFVGETEWGFLVEDMRPQDSDTCVLVEFKPKWLSQSPSAPKDAVRCRQCAMELRNLVKDLSKNKASPETKPCPLALMSPDCPWQVSCPFRIAPHLADKGNHEFYLEALRRVINHPAIHELKAQQDAHDTLGPLHAMPSDPFFALAMTLRDCTCFAQIDKNSQSVRIRLSDFDWKDPQVKFERWRSVEEELVKSGFYTAERIFCDSSFYRPPTLCLLEHGPAASTKQPEVIEIVDRRCAPSHGGCSNELQLQAPKGTKTYTYSTHVSPLKQLLEPYKLQAPSQIKYEA</sequence>
<organism evidence="11 12">
    <name type="scientific">Ustilaginoidea virens</name>
    <name type="common">Rice false smut fungus</name>
    <name type="synonym">Villosiclava virens</name>
    <dbReference type="NCBI Taxonomy" id="1159556"/>
    <lineage>
        <taxon>Eukaryota</taxon>
        <taxon>Fungi</taxon>
        <taxon>Dikarya</taxon>
        <taxon>Ascomycota</taxon>
        <taxon>Pezizomycotina</taxon>
        <taxon>Sordariomycetes</taxon>
        <taxon>Hypocreomycetidae</taxon>
        <taxon>Hypocreales</taxon>
        <taxon>Clavicipitaceae</taxon>
        <taxon>Ustilaginoidea</taxon>
    </lineage>
</organism>
<feature type="region of interest" description="Disordered" evidence="10">
    <location>
        <begin position="62"/>
        <end position="82"/>
    </location>
</feature>
<dbReference type="PANTHER" id="PTHR14456">
    <property type="entry name" value="INOSITOL POLYPHOSPHATE KINASE 1"/>
    <property type="match status" value="1"/>
</dbReference>
<dbReference type="GO" id="GO:0032958">
    <property type="term" value="P:inositol phosphate biosynthetic process"/>
    <property type="evidence" value="ECO:0007669"/>
    <property type="project" value="TreeGrafter"/>
</dbReference>
<evidence type="ECO:0000256" key="10">
    <source>
        <dbReference type="SAM" id="MobiDB-lite"/>
    </source>
</evidence>
<dbReference type="AlphaFoldDB" id="A0A8E5HNE9"/>
<feature type="compositionally biased region" description="Low complexity" evidence="10">
    <location>
        <begin position="11"/>
        <end position="22"/>
    </location>
</feature>
<evidence type="ECO:0000256" key="2">
    <source>
        <dbReference type="ARBA" id="ARBA00008305"/>
    </source>
</evidence>
<accession>A0A8E5HNE9</accession>
<evidence type="ECO:0000256" key="6">
    <source>
        <dbReference type="ARBA" id="ARBA00022741"/>
    </source>
</evidence>
<dbReference type="EC" id="2.7.1.158" evidence="3 9"/>
<dbReference type="GO" id="GO:0005634">
    <property type="term" value="C:nucleus"/>
    <property type="evidence" value="ECO:0007669"/>
    <property type="project" value="TreeGrafter"/>
</dbReference>
<dbReference type="RefSeq" id="XP_042996195.1">
    <property type="nucleotide sequence ID" value="XM_043140261.1"/>
</dbReference>
<comment type="function">
    <text evidence="9">Phosphorylates Ins(1,3,4,5,6)P5 at position 2 to form Ins(1,2,3,4,5,6)P6 (InsP6 or phytate).</text>
</comment>
<keyword evidence="5 9" id="KW-0808">Transferase</keyword>
<keyword evidence="12" id="KW-1185">Reference proteome</keyword>
<dbReference type="Pfam" id="PF06090">
    <property type="entry name" value="Ins_P5_2-kin"/>
    <property type="match status" value="2"/>
</dbReference>
<evidence type="ECO:0000313" key="11">
    <source>
        <dbReference type="EMBL" id="QUC18522.1"/>
    </source>
</evidence>
<evidence type="ECO:0000256" key="1">
    <source>
        <dbReference type="ARBA" id="ARBA00003979"/>
    </source>
</evidence>
<keyword evidence="7 9" id="KW-0418">Kinase</keyword>
<evidence type="ECO:0000256" key="7">
    <source>
        <dbReference type="ARBA" id="ARBA00022777"/>
    </source>
</evidence>
<evidence type="ECO:0000313" key="12">
    <source>
        <dbReference type="Proteomes" id="UP000027002"/>
    </source>
</evidence>